<protein>
    <recommendedName>
        <fullName evidence="5">Sushi domain-containing protein</fullName>
    </recommendedName>
</protein>
<dbReference type="InterPro" id="IPR000436">
    <property type="entry name" value="Sushi_SCR_CCP_dom"/>
</dbReference>
<keyword evidence="3" id="KW-1015">Disulfide bond</keyword>
<dbReference type="CDD" id="cd00033">
    <property type="entry name" value="CCP"/>
    <property type="match status" value="4"/>
</dbReference>
<evidence type="ECO:0000256" key="4">
    <source>
        <dbReference type="PROSITE-ProRule" id="PRU00302"/>
    </source>
</evidence>
<evidence type="ECO:0000256" key="2">
    <source>
        <dbReference type="ARBA" id="ARBA00022737"/>
    </source>
</evidence>
<dbReference type="PROSITE" id="PS50923">
    <property type="entry name" value="SUSHI"/>
    <property type="match status" value="4"/>
</dbReference>
<accession>A0A6J8AXR9</accession>
<evidence type="ECO:0000259" key="5">
    <source>
        <dbReference type="PROSITE" id="PS50923"/>
    </source>
</evidence>
<feature type="domain" description="Sushi" evidence="5">
    <location>
        <begin position="169"/>
        <end position="233"/>
    </location>
</feature>
<dbReference type="PANTHER" id="PTHR45656">
    <property type="entry name" value="PROTEIN CBR-CLEC-78"/>
    <property type="match status" value="1"/>
</dbReference>
<sequence length="312" mass="35894">MKCTDSLISFEILSLIPSYRTLSPIKEIKESICEKVLGTKCPDLRQEPNMISPKRLTGYFYLAQVAFKCDQGYLLSSAGNLTCQASSHQYEGYWNGTQPKCHRIKCPDLRQYPNMISPTKLIGYFYQEQVAFQCAEGYSLSFEENLICQASSNQNIGHWSRNQPTCQRITCPDLRQNPNMISPTKLIGYFYQEQVAFQCAEGYSLSFEENLICQASSNQNIGHWSRNQPTCQHIKCPDLRQKPNMISPTKLIGYFYQEQVAFQCAEGYSLSFEENLICQASSNQNIGHWSRNQPTCQRKSQIYFPYHTYLLL</sequence>
<keyword evidence="1" id="KW-0732">Signal</keyword>
<dbReference type="AlphaFoldDB" id="A0A6J8AXR9"/>
<feature type="domain" description="Sushi" evidence="5">
    <location>
        <begin position="234"/>
        <end position="298"/>
    </location>
</feature>
<proteinExistence type="predicted"/>
<keyword evidence="7" id="KW-1185">Reference proteome</keyword>
<name>A0A6J8AXR9_MYTCO</name>
<feature type="domain" description="Sushi" evidence="5">
    <location>
        <begin position="39"/>
        <end position="103"/>
    </location>
</feature>
<dbReference type="Gene3D" id="2.10.70.10">
    <property type="entry name" value="Complement Module, domain 1"/>
    <property type="match status" value="4"/>
</dbReference>
<keyword evidence="4" id="KW-0768">Sushi</keyword>
<evidence type="ECO:0000313" key="7">
    <source>
        <dbReference type="Proteomes" id="UP000507470"/>
    </source>
</evidence>
<reference evidence="6 7" key="1">
    <citation type="submission" date="2020-06" db="EMBL/GenBank/DDBJ databases">
        <authorList>
            <person name="Li R."/>
            <person name="Bekaert M."/>
        </authorList>
    </citation>
    <scope>NUCLEOTIDE SEQUENCE [LARGE SCALE GENOMIC DNA]</scope>
    <source>
        <strain evidence="7">wild</strain>
    </source>
</reference>
<keyword evidence="2" id="KW-0677">Repeat</keyword>
<comment type="caution">
    <text evidence="4">Lacks conserved residue(s) required for the propagation of feature annotation.</text>
</comment>
<evidence type="ECO:0000313" key="6">
    <source>
        <dbReference type="EMBL" id="CAC5375563.1"/>
    </source>
</evidence>
<evidence type="ECO:0000256" key="1">
    <source>
        <dbReference type="ARBA" id="ARBA00022729"/>
    </source>
</evidence>
<feature type="domain" description="Sushi" evidence="5">
    <location>
        <begin position="104"/>
        <end position="168"/>
    </location>
</feature>
<dbReference type="OrthoDB" id="6287073at2759"/>
<dbReference type="InterPro" id="IPR035976">
    <property type="entry name" value="Sushi/SCR/CCP_sf"/>
</dbReference>
<gene>
    <name evidence="6" type="ORF">MCOR_12520</name>
</gene>
<evidence type="ECO:0000256" key="3">
    <source>
        <dbReference type="ARBA" id="ARBA00023157"/>
    </source>
</evidence>
<dbReference type="Proteomes" id="UP000507470">
    <property type="component" value="Unassembled WGS sequence"/>
</dbReference>
<dbReference type="SMART" id="SM00032">
    <property type="entry name" value="CCP"/>
    <property type="match status" value="4"/>
</dbReference>
<dbReference type="EMBL" id="CACVKT020002154">
    <property type="protein sequence ID" value="CAC5375563.1"/>
    <property type="molecule type" value="Genomic_DNA"/>
</dbReference>
<dbReference type="Pfam" id="PF00084">
    <property type="entry name" value="Sushi"/>
    <property type="match status" value="4"/>
</dbReference>
<organism evidence="6 7">
    <name type="scientific">Mytilus coruscus</name>
    <name type="common">Sea mussel</name>
    <dbReference type="NCBI Taxonomy" id="42192"/>
    <lineage>
        <taxon>Eukaryota</taxon>
        <taxon>Metazoa</taxon>
        <taxon>Spiralia</taxon>
        <taxon>Lophotrochozoa</taxon>
        <taxon>Mollusca</taxon>
        <taxon>Bivalvia</taxon>
        <taxon>Autobranchia</taxon>
        <taxon>Pteriomorphia</taxon>
        <taxon>Mytilida</taxon>
        <taxon>Mytiloidea</taxon>
        <taxon>Mytilidae</taxon>
        <taxon>Mytilinae</taxon>
        <taxon>Mytilus</taxon>
    </lineage>
</organism>
<dbReference type="SUPFAM" id="SSF57535">
    <property type="entry name" value="Complement control module/SCR domain"/>
    <property type="match status" value="4"/>
</dbReference>
<dbReference type="PANTHER" id="PTHR45656:SF4">
    <property type="entry name" value="PROTEIN CBR-CLEC-78"/>
    <property type="match status" value="1"/>
</dbReference>
<dbReference type="InterPro" id="IPR051277">
    <property type="entry name" value="SEZ6_CSMD_C4BPB_Regulators"/>
</dbReference>